<protein>
    <submittedName>
        <fullName evidence="1">Uncharacterized protein</fullName>
    </submittedName>
</protein>
<sequence length="42" mass="5039">MEKILELNEREEFGIFLVRQKNVNFKILLLLQSVNTFVIFVL</sequence>
<gene>
    <name evidence="1" type="ORF">HMPREF9449_02286</name>
</gene>
<reference evidence="1 2" key="1">
    <citation type="submission" date="2012-01" db="EMBL/GenBank/DDBJ databases">
        <title>The Genome Sequence of Odoribacter laneus YIT 12061.</title>
        <authorList>
            <consortium name="The Broad Institute Genome Sequencing Platform"/>
            <person name="Earl A."/>
            <person name="Ward D."/>
            <person name="Feldgarden M."/>
            <person name="Gevers D."/>
            <person name="Morotomi M."/>
            <person name="Young S.K."/>
            <person name="Zeng Q."/>
            <person name="Gargeya S."/>
            <person name="Fitzgerald M."/>
            <person name="Haas B."/>
            <person name="Abouelleil A."/>
            <person name="Alvarado L."/>
            <person name="Arachchi H.M."/>
            <person name="Berlin A."/>
            <person name="Chapman S.B."/>
            <person name="Gearin G."/>
            <person name="Goldberg J."/>
            <person name="Griggs A."/>
            <person name="Gujja S."/>
            <person name="Hansen M."/>
            <person name="Heiman D."/>
            <person name="Howarth C."/>
            <person name="Larimer J."/>
            <person name="Lui A."/>
            <person name="MacDonald P.J.P."/>
            <person name="McCowen C."/>
            <person name="Montmayeur A."/>
            <person name="Murphy C."/>
            <person name="Neiman D."/>
            <person name="Pearson M."/>
            <person name="Priest M."/>
            <person name="Roberts A."/>
            <person name="Saif S."/>
            <person name="Shea T."/>
            <person name="Sisk P."/>
            <person name="Stolte C."/>
            <person name="Sykes S."/>
            <person name="Wortman J."/>
            <person name="Nusbaum C."/>
            <person name="Birren B."/>
        </authorList>
    </citation>
    <scope>NUCLEOTIDE SEQUENCE [LARGE SCALE GENOMIC DNA]</scope>
    <source>
        <strain evidence="1 2">YIT 12061</strain>
    </source>
</reference>
<name>H1DIQ7_9BACT</name>
<accession>H1DIQ7</accession>
<dbReference type="PATRIC" id="fig|742817.3.peg.2449"/>
<proteinExistence type="predicted"/>
<keyword evidence="2" id="KW-1185">Reference proteome</keyword>
<dbReference type="AlphaFoldDB" id="H1DIQ7"/>
<dbReference type="STRING" id="742817.HMPREF9449_02286"/>
<dbReference type="HOGENOM" id="CLU_3254901_0_0_10"/>
<dbReference type="EMBL" id="ADMC01000025">
    <property type="protein sequence ID" value="EHP46669.1"/>
    <property type="molecule type" value="Genomic_DNA"/>
</dbReference>
<comment type="caution">
    <text evidence="1">The sequence shown here is derived from an EMBL/GenBank/DDBJ whole genome shotgun (WGS) entry which is preliminary data.</text>
</comment>
<evidence type="ECO:0000313" key="2">
    <source>
        <dbReference type="Proteomes" id="UP000004892"/>
    </source>
</evidence>
<evidence type="ECO:0000313" key="1">
    <source>
        <dbReference type="EMBL" id="EHP46669.1"/>
    </source>
</evidence>
<dbReference type="Proteomes" id="UP000004892">
    <property type="component" value="Unassembled WGS sequence"/>
</dbReference>
<organism evidence="1 2">
    <name type="scientific">Odoribacter laneus YIT 12061</name>
    <dbReference type="NCBI Taxonomy" id="742817"/>
    <lineage>
        <taxon>Bacteria</taxon>
        <taxon>Pseudomonadati</taxon>
        <taxon>Bacteroidota</taxon>
        <taxon>Bacteroidia</taxon>
        <taxon>Bacteroidales</taxon>
        <taxon>Odoribacteraceae</taxon>
        <taxon>Odoribacter</taxon>
    </lineage>
</organism>